<evidence type="ECO:0000256" key="8">
    <source>
        <dbReference type="ARBA" id="ARBA00022553"/>
    </source>
</evidence>
<dbReference type="InterPro" id="IPR011993">
    <property type="entry name" value="PH-like_dom_sf"/>
</dbReference>
<accession>A0A182E9L5</accession>
<dbReference type="Gene3D" id="1.10.510.10">
    <property type="entry name" value="Transferase(Phosphotransferase) domain 1"/>
    <property type="match status" value="1"/>
</dbReference>
<dbReference type="STRING" id="42157.A0A182E9L5"/>
<dbReference type="EMBL" id="UYRW01001115">
    <property type="protein sequence ID" value="VDK74256.1"/>
    <property type="molecule type" value="Genomic_DNA"/>
</dbReference>
<gene>
    <name evidence="17" type="ORF">NOO_LOCUS4727</name>
</gene>
<dbReference type="OrthoDB" id="347657at2759"/>
<evidence type="ECO:0000256" key="7">
    <source>
        <dbReference type="ARBA" id="ARBA00022527"/>
    </source>
</evidence>
<evidence type="ECO:0000256" key="13">
    <source>
        <dbReference type="ARBA" id="ARBA00047899"/>
    </source>
</evidence>
<keyword evidence="10 15" id="KW-0547">Nucleotide-binding</keyword>
<dbReference type="CDD" id="cd05581">
    <property type="entry name" value="STKc_PDK1"/>
    <property type="match status" value="1"/>
</dbReference>
<comment type="similarity">
    <text evidence="2">Belongs to the protein kinase superfamily. AGC Ser/Thr protein kinase family. PDPK1 subfamily.</text>
</comment>
<dbReference type="InterPro" id="IPR008271">
    <property type="entry name" value="Ser/Thr_kinase_AS"/>
</dbReference>
<evidence type="ECO:0000256" key="6">
    <source>
        <dbReference type="ARBA" id="ARBA00022490"/>
    </source>
</evidence>
<dbReference type="EC" id="2.7.11.1" evidence="3"/>
<dbReference type="PROSITE" id="PS00108">
    <property type="entry name" value="PROTEIN_KINASE_ST"/>
    <property type="match status" value="1"/>
</dbReference>
<feature type="binding site" evidence="15">
    <location>
        <position position="192"/>
    </location>
    <ligand>
        <name>ATP</name>
        <dbReference type="ChEBI" id="CHEBI:30616"/>
    </ligand>
</feature>
<dbReference type="GO" id="GO:0048638">
    <property type="term" value="P:regulation of developmental growth"/>
    <property type="evidence" value="ECO:0007669"/>
    <property type="project" value="UniProtKB-ARBA"/>
</dbReference>
<keyword evidence="6" id="KW-0963">Cytoplasm</keyword>
<keyword evidence="18" id="KW-1185">Reference proteome</keyword>
<evidence type="ECO:0000256" key="12">
    <source>
        <dbReference type="ARBA" id="ARBA00022840"/>
    </source>
</evidence>
<evidence type="ECO:0000313" key="18">
    <source>
        <dbReference type="Proteomes" id="UP000271087"/>
    </source>
</evidence>
<dbReference type="SMART" id="SM00220">
    <property type="entry name" value="S_TKc"/>
    <property type="match status" value="1"/>
</dbReference>
<dbReference type="PROSITE" id="PS00107">
    <property type="entry name" value="PROTEIN_KINASE_ATP"/>
    <property type="match status" value="1"/>
</dbReference>
<dbReference type="InterPro" id="IPR000719">
    <property type="entry name" value="Prot_kinase_dom"/>
</dbReference>
<dbReference type="PROSITE" id="PS50011">
    <property type="entry name" value="PROTEIN_KINASE_DOM"/>
    <property type="match status" value="1"/>
</dbReference>
<dbReference type="PANTHER" id="PTHR24356:SF163">
    <property type="entry name" value="3-PHOSPHOINOSITIDE-DEPENDENT PROTEIN KINASE 1-RELATED"/>
    <property type="match status" value="1"/>
</dbReference>
<dbReference type="Gene3D" id="3.30.200.20">
    <property type="entry name" value="Phosphorylase Kinase, domain 1"/>
    <property type="match status" value="1"/>
</dbReference>
<comment type="subcellular location">
    <subcellularLocation>
        <location evidence="1">Cytoplasm</location>
    </subcellularLocation>
</comment>
<dbReference type="CDD" id="cd01262">
    <property type="entry name" value="PH_PDK1"/>
    <property type="match status" value="1"/>
</dbReference>
<dbReference type="WBParaSite" id="nOo.2.0.1.t04727-RA">
    <property type="protein sequence ID" value="nOo.2.0.1.t04727-RA"/>
    <property type="gene ID" value="nOo.2.0.1.g04727"/>
</dbReference>
<dbReference type="InterPro" id="IPR033931">
    <property type="entry name" value="PDK1-typ_PH"/>
</dbReference>
<keyword evidence="9" id="KW-0808">Transferase</keyword>
<evidence type="ECO:0000256" key="4">
    <source>
        <dbReference type="ARBA" id="ARBA00018538"/>
    </source>
</evidence>
<name>A0A182E9L5_ONCOC</name>
<dbReference type="SUPFAM" id="SSF56112">
    <property type="entry name" value="Protein kinase-like (PK-like)"/>
    <property type="match status" value="1"/>
</dbReference>
<dbReference type="InterPro" id="IPR011009">
    <property type="entry name" value="Kinase-like_dom_sf"/>
</dbReference>
<dbReference type="SUPFAM" id="SSF50729">
    <property type="entry name" value="PH domain-like"/>
    <property type="match status" value="1"/>
</dbReference>
<evidence type="ECO:0000313" key="17">
    <source>
        <dbReference type="EMBL" id="VDK74256.1"/>
    </source>
</evidence>
<evidence type="ECO:0000256" key="3">
    <source>
        <dbReference type="ARBA" id="ARBA00012513"/>
    </source>
</evidence>
<dbReference type="GO" id="GO:0007010">
    <property type="term" value="P:cytoskeleton organization"/>
    <property type="evidence" value="ECO:0007669"/>
    <property type="project" value="UniProtKB-ARBA"/>
</dbReference>
<comment type="catalytic activity">
    <reaction evidence="14">
        <text>L-seryl-[protein] + ATP = O-phospho-L-seryl-[protein] + ADP + H(+)</text>
        <dbReference type="Rhea" id="RHEA:17989"/>
        <dbReference type="Rhea" id="RHEA-COMP:9863"/>
        <dbReference type="Rhea" id="RHEA-COMP:11604"/>
        <dbReference type="ChEBI" id="CHEBI:15378"/>
        <dbReference type="ChEBI" id="CHEBI:29999"/>
        <dbReference type="ChEBI" id="CHEBI:30616"/>
        <dbReference type="ChEBI" id="CHEBI:83421"/>
        <dbReference type="ChEBI" id="CHEBI:456216"/>
        <dbReference type="EC" id="2.7.11.1"/>
    </reaction>
</comment>
<dbReference type="AlphaFoldDB" id="A0A182E9L5"/>
<evidence type="ECO:0000256" key="2">
    <source>
        <dbReference type="ARBA" id="ARBA00010006"/>
    </source>
</evidence>
<comment type="catalytic activity">
    <reaction evidence="13">
        <text>L-threonyl-[protein] + ATP = O-phospho-L-threonyl-[protein] + ADP + H(+)</text>
        <dbReference type="Rhea" id="RHEA:46608"/>
        <dbReference type="Rhea" id="RHEA-COMP:11060"/>
        <dbReference type="Rhea" id="RHEA-COMP:11605"/>
        <dbReference type="ChEBI" id="CHEBI:15378"/>
        <dbReference type="ChEBI" id="CHEBI:30013"/>
        <dbReference type="ChEBI" id="CHEBI:30616"/>
        <dbReference type="ChEBI" id="CHEBI:61977"/>
        <dbReference type="ChEBI" id="CHEBI:456216"/>
        <dbReference type="EC" id="2.7.11.1"/>
    </reaction>
</comment>
<proteinExistence type="inferred from homology"/>
<dbReference type="GO" id="GO:0004674">
    <property type="term" value="F:protein serine/threonine kinase activity"/>
    <property type="evidence" value="ECO:0007669"/>
    <property type="project" value="UniProtKB-KW"/>
</dbReference>
<evidence type="ECO:0000256" key="5">
    <source>
        <dbReference type="ARBA" id="ARBA00022473"/>
    </source>
</evidence>
<evidence type="ECO:0000256" key="1">
    <source>
        <dbReference type="ARBA" id="ARBA00004496"/>
    </source>
</evidence>
<evidence type="ECO:0000256" key="9">
    <source>
        <dbReference type="ARBA" id="ARBA00022679"/>
    </source>
</evidence>
<dbReference type="Pfam" id="PF14593">
    <property type="entry name" value="PH_3"/>
    <property type="match status" value="1"/>
</dbReference>
<keyword evidence="5" id="KW-0217">Developmental protein</keyword>
<dbReference type="GO" id="GO:0005737">
    <property type="term" value="C:cytoplasm"/>
    <property type="evidence" value="ECO:0007669"/>
    <property type="project" value="UniProtKB-SubCell"/>
</dbReference>
<sequence length="652" mass="75025">MTNHKSLVLVAANARINRRAIMCRHMQEFNENMQRNTQPASHQSFLLTDRQSHCYDVHALFEVYEYKTRAEVFVTPGNGVAVNEVNMGKREEKITSLMIFDGCCTFRFITPRQFSVTANVLIHFADENDKAMCSKDVPVGRQMVMVQMLKNGMQPVQKSAVDFFFLQILGEGCFSTVYRAREVSSGKEFALKVLNKDLIRRHDKVISVMREKDIMTSLTYLHGGHPYFVSLYCTFQDPTRLYFAMTYAKNGDLLTYLHRLGSFDEDVTLFYSAELVCAIDILHKCGIIHRDLKPENILLGENWHIMLSDFGTAKFIDSEKDETDTKSALQEEHHRSRSTFVGTAQYLSPEVLVDGEVGPSCDYWALGAIIFQMVSGLPPFRAINDYHTFQKIQKLDYSFPEGFPDLPKDLVRKFLVFDPNKRLGSEETGGSETVRSHPYFATVDWDNLITKTPPPFKPYLPASCGEPAFHSDYHFPDDIEPGLDDAAVTRLLGLSLKDFCSSSQNKANWETEESESAGLREKKLNIQRKEHKYHRFVEGNLIVKSGLLDKKKGLFARRRMFLLTEGPHIFYVDPISMQLKGKIPFCQKLRVEAKNFRTFFVHTPSRTYYLFDPERNALEWCKAIEALREQYLNELPEEPADSLDIKNTKRRR</sequence>
<keyword evidence="11" id="KW-0418">Kinase</keyword>
<dbReference type="GO" id="GO:1901701">
    <property type="term" value="P:cellular response to oxygen-containing compound"/>
    <property type="evidence" value="ECO:0007669"/>
    <property type="project" value="UniProtKB-ARBA"/>
</dbReference>
<dbReference type="FunFam" id="2.30.29.30:FF:000324">
    <property type="entry name" value="Phosphoinositide-dependent kinase 1, isoform F"/>
    <property type="match status" value="1"/>
</dbReference>
<keyword evidence="7" id="KW-0723">Serine/threonine-protein kinase</keyword>
<dbReference type="GO" id="GO:0035556">
    <property type="term" value="P:intracellular signal transduction"/>
    <property type="evidence" value="ECO:0007669"/>
    <property type="project" value="TreeGrafter"/>
</dbReference>
<evidence type="ECO:0000313" key="19">
    <source>
        <dbReference type="WBParaSite" id="nOo.2.0.1.t04727-RA"/>
    </source>
</evidence>
<dbReference type="InterPro" id="IPR017441">
    <property type="entry name" value="Protein_kinase_ATP_BS"/>
</dbReference>
<evidence type="ECO:0000256" key="11">
    <source>
        <dbReference type="ARBA" id="ARBA00022777"/>
    </source>
</evidence>
<dbReference type="InterPro" id="IPR050236">
    <property type="entry name" value="Ser_Thr_kinase_AGC"/>
</dbReference>
<evidence type="ECO:0000256" key="15">
    <source>
        <dbReference type="PROSITE-ProRule" id="PRU10141"/>
    </source>
</evidence>
<dbReference type="Gene3D" id="2.30.29.30">
    <property type="entry name" value="Pleckstrin-homology domain (PH domain)/Phosphotyrosine-binding domain (PTB)"/>
    <property type="match status" value="1"/>
</dbReference>
<dbReference type="Proteomes" id="UP000271087">
    <property type="component" value="Unassembled WGS sequence"/>
</dbReference>
<protein>
    <recommendedName>
        <fullName evidence="4">3-phosphoinositide-dependent protein kinase 1</fullName>
        <ecNumber evidence="3">2.7.11.1</ecNumber>
    </recommendedName>
</protein>
<dbReference type="FunFam" id="1.10.510.10:FF:000024">
    <property type="entry name" value="Probable serine/threonine-protein kinase cot-1"/>
    <property type="match status" value="1"/>
</dbReference>
<evidence type="ECO:0000259" key="16">
    <source>
        <dbReference type="PROSITE" id="PS50011"/>
    </source>
</evidence>
<reference evidence="19" key="1">
    <citation type="submission" date="2016-06" db="UniProtKB">
        <authorList>
            <consortium name="WormBaseParasite"/>
        </authorList>
    </citation>
    <scope>IDENTIFICATION</scope>
</reference>
<dbReference type="Pfam" id="PF00069">
    <property type="entry name" value="Pkinase"/>
    <property type="match status" value="1"/>
</dbReference>
<keyword evidence="12 15" id="KW-0067">ATP-binding</keyword>
<dbReference type="GO" id="GO:0005524">
    <property type="term" value="F:ATP binding"/>
    <property type="evidence" value="ECO:0007669"/>
    <property type="project" value="UniProtKB-UniRule"/>
</dbReference>
<evidence type="ECO:0000256" key="10">
    <source>
        <dbReference type="ARBA" id="ARBA00022741"/>
    </source>
</evidence>
<keyword evidence="8" id="KW-0597">Phosphoprotein</keyword>
<organism evidence="19">
    <name type="scientific">Onchocerca ochengi</name>
    <name type="common">Filarial nematode worm</name>
    <dbReference type="NCBI Taxonomy" id="42157"/>
    <lineage>
        <taxon>Eukaryota</taxon>
        <taxon>Metazoa</taxon>
        <taxon>Ecdysozoa</taxon>
        <taxon>Nematoda</taxon>
        <taxon>Chromadorea</taxon>
        <taxon>Rhabditida</taxon>
        <taxon>Spirurina</taxon>
        <taxon>Spiruromorpha</taxon>
        <taxon>Filarioidea</taxon>
        <taxon>Onchocercidae</taxon>
        <taxon>Onchocerca</taxon>
    </lineage>
</organism>
<evidence type="ECO:0000256" key="14">
    <source>
        <dbReference type="ARBA" id="ARBA00048679"/>
    </source>
</evidence>
<dbReference type="InterPro" id="IPR039046">
    <property type="entry name" value="PDPK1"/>
</dbReference>
<reference evidence="17 18" key="2">
    <citation type="submission" date="2018-08" db="EMBL/GenBank/DDBJ databases">
        <authorList>
            <person name="Laetsch R D."/>
            <person name="Stevens L."/>
            <person name="Kumar S."/>
            <person name="Blaxter L. M."/>
        </authorList>
    </citation>
    <scope>NUCLEOTIDE SEQUENCE [LARGE SCALE GENOMIC DNA]</scope>
</reference>
<feature type="domain" description="Protein kinase" evidence="16">
    <location>
        <begin position="163"/>
        <end position="440"/>
    </location>
</feature>
<dbReference type="PANTHER" id="PTHR24356">
    <property type="entry name" value="SERINE/THREONINE-PROTEIN KINASE"/>
    <property type="match status" value="1"/>
</dbReference>